<name>A0A1M6HXV0_9BACT</name>
<feature type="compositionally biased region" description="Polar residues" evidence="2">
    <location>
        <begin position="378"/>
        <end position="394"/>
    </location>
</feature>
<evidence type="ECO:0000256" key="2">
    <source>
        <dbReference type="SAM" id="MobiDB-lite"/>
    </source>
</evidence>
<dbReference type="AlphaFoldDB" id="A0A1M6HXV0"/>
<feature type="coiled-coil region" evidence="1">
    <location>
        <begin position="220"/>
        <end position="280"/>
    </location>
</feature>
<keyword evidence="3" id="KW-0472">Membrane</keyword>
<dbReference type="InParanoid" id="A0A1M6HXV0"/>
<dbReference type="STRING" id="1123071.SAMN02745181_1613"/>
<accession>A0A1M6HXV0</accession>
<gene>
    <name evidence="4" type="ORF">SAMN02745181_1613</name>
</gene>
<feature type="transmembrane region" description="Helical" evidence="3">
    <location>
        <begin position="140"/>
        <end position="161"/>
    </location>
</feature>
<feature type="region of interest" description="Disordered" evidence="2">
    <location>
        <begin position="324"/>
        <end position="450"/>
    </location>
</feature>
<keyword evidence="5" id="KW-1185">Reference proteome</keyword>
<keyword evidence="1" id="KW-0175">Coiled coil</keyword>
<dbReference type="OrthoDB" id="182324at2"/>
<keyword evidence="3" id="KW-0812">Transmembrane</keyword>
<evidence type="ECO:0000256" key="1">
    <source>
        <dbReference type="SAM" id="Coils"/>
    </source>
</evidence>
<evidence type="ECO:0000313" key="4">
    <source>
        <dbReference type="EMBL" id="SHJ27062.1"/>
    </source>
</evidence>
<dbReference type="Proteomes" id="UP000184510">
    <property type="component" value="Unassembled WGS sequence"/>
</dbReference>
<protein>
    <submittedName>
        <fullName evidence="4">Uncharacterized protein</fullName>
    </submittedName>
</protein>
<keyword evidence="3" id="KW-1133">Transmembrane helix</keyword>
<sequence length="450" mass="50159">MSQPNLNPQNEQHKRQWLTLARQCRRKINLAWWLDTLTIPLTILAILTALTVILLRKFYADLALSYQILIPLAGLFMAAIAAYLPARKHFESLQGILVRLDAHLKLNNALTSAFDQRGPWPAIPENLKNPTGNQWKLGRLLLPIVGTSALLLSSFLIPVSAMSLTAQQSKQPHAWQVLDAALEELDENEIVDKDYIEKKREELDQLRQKDSEEWFFHSTLEATDNLHNSLKSDASELKRQLEQASHALNQLNEFGSEMTEKNKERLMDEYQDAMKQLESGAMKPNKELVDKLSQLDPEMLKQLSNMNPQQLEELKKKMKDAIDGLDQLGGNGWPEQPKPGGGKNDSEDGDEEEGPGQGGVDRGPGHAGNATGKEKEQLNTGNIIPLESNDTNSPLPGDLLQTTDSDHDVDKTPTGPQAGGNTQNQGSGGNRVWKNSLLPKEKKALKNFLK</sequence>
<dbReference type="EMBL" id="FQYR01000003">
    <property type="protein sequence ID" value="SHJ27062.1"/>
    <property type="molecule type" value="Genomic_DNA"/>
</dbReference>
<evidence type="ECO:0000313" key="5">
    <source>
        <dbReference type="Proteomes" id="UP000184510"/>
    </source>
</evidence>
<organism evidence="4 5">
    <name type="scientific">Rubritalea squalenifaciens DSM 18772</name>
    <dbReference type="NCBI Taxonomy" id="1123071"/>
    <lineage>
        <taxon>Bacteria</taxon>
        <taxon>Pseudomonadati</taxon>
        <taxon>Verrucomicrobiota</taxon>
        <taxon>Verrucomicrobiia</taxon>
        <taxon>Verrucomicrobiales</taxon>
        <taxon>Rubritaleaceae</taxon>
        <taxon>Rubritalea</taxon>
    </lineage>
</organism>
<dbReference type="RefSeq" id="WP_143183221.1">
    <property type="nucleotide sequence ID" value="NZ_FQYR01000003.1"/>
</dbReference>
<feature type="transmembrane region" description="Helical" evidence="3">
    <location>
        <begin position="66"/>
        <end position="84"/>
    </location>
</feature>
<feature type="transmembrane region" description="Helical" evidence="3">
    <location>
        <begin position="30"/>
        <end position="54"/>
    </location>
</feature>
<evidence type="ECO:0000256" key="3">
    <source>
        <dbReference type="SAM" id="Phobius"/>
    </source>
</evidence>
<proteinExistence type="predicted"/>
<feature type="compositionally biased region" description="Gly residues" evidence="2">
    <location>
        <begin position="355"/>
        <end position="366"/>
    </location>
</feature>
<reference evidence="4 5" key="1">
    <citation type="submission" date="2016-11" db="EMBL/GenBank/DDBJ databases">
        <authorList>
            <person name="Jaros S."/>
            <person name="Januszkiewicz K."/>
            <person name="Wedrychowicz H."/>
        </authorList>
    </citation>
    <scope>NUCLEOTIDE SEQUENCE [LARGE SCALE GENOMIC DNA]</scope>
    <source>
        <strain evidence="4 5">DSM 18772</strain>
    </source>
</reference>